<feature type="transmembrane region" description="Helical" evidence="7">
    <location>
        <begin position="376"/>
        <end position="395"/>
    </location>
</feature>
<evidence type="ECO:0000256" key="7">
    <source>
        <dbReference type="SAM" id="Phobius"/>
    </source>
</evidence>
<evidence type="ECO:0000313" key="11">
    <source>
        <dbReference type="Proteomes" id="UP000245362"/>
    </source>
</evidence>
<dbReference type="GO" id="GO:0044874">
    <property type="term" value="P:lipoprotein localization to outer membrane"/>
    <property type="evidence" value="ECO:0007669"/>
    <property type="project" value="TreeGrafter"/>
</dbReference>
<gene>
    <name evidence="10" type="ORF">DI392_10585</name>
</gene>
<accession>A0A2U3B972</accession>
<feature type="domain" description="MacB-like periplasmic core" evidence="9">
    <location>
        <begin position="17"/>
        <end position="228"/>
    </location>
</feature>
<name>A0A2U3B972_9VIBR</name>
<dbReference type="PANTHER" id="PTHR30489">
    <property type="entry name" value="LIPOPROTEIN-RELEASING SYSTEM TRANSMEMBRANE PROTEIN LOLE"/>
    <property type="match status" value="1"/>
</dbReference>
<dbReference type="AlphaFoldDB" id="A0A2U3B972"/>
<comment type="caution">
    <text evidence="10">The sequence shown here is derived from an EMBL/GenBank/DDBJ whole genome shotgun (WGS) entry which is preliminary data.</text>
</comment>
<evidence type="ECO:0000259" key="8">
    <source>
        <dbReference type="Pfam" id="PF02687"/>
    </source>
</evidence>
<dbReference type="OrthoDB" id="9770036at2"/>
<reference evidence="10 11" key="1">
    <citation type="submission" date="2018-05" db="EMBL/GenBank/DDBJ databases">
        <title>Vibrio limimaris sp. nov., isolated from marine sediment.</title>
        <authorList>
            <person name="Li C.-M."/>
        </authorList>
    </citation>
    <scope>NUCLEOTIDE SEQUENCE [LARGE SCALE GENOMIC DNA]</scope>
    <source>
        <strain evidence="10 11">E4404</strain>
    </source>
</reference>
<dbReference type="InterPro" id="IPR051447">
    <property type="entry name" value="Lipoprotein-release_system"/>
</dbReference>
<dbReference type="PANTHER" id="PTHR30489:SF0">
    <property type="entry name" value="LIPOPROTEIN-RELEASING SYSTEM TRANSMEMBRANE PROTEIN LOLE"/>
    <property type="match status" value="1"/>
</dbReference>
<evidence type="ECO:0000256" key="3">
    <source>
        <dbReference type="ARBA" id="ARBA00022475"/>
    </source>
</evidence>
<evidence type="ECO:0000256" key="2">
    <source>
        <dbReference type="ARBA" id="ARBA00005236"/>
    </source>
</evidence>
<evidence type="ECO:0000313" key="10">
    <source>
        <dbReference type="EMBL" id="PWI33295.1"/>
    </source>
</evidence>
<dbReference type="Pfam" id="PF02687">
    <property type="entry name" value="FtsX"/>
    <property type="match status" value="1"/>
</dbReference>
<dbReference type="Pfam" id="PF12704">
    <property type="entry name" value="MacB_PCD"/>
    <property type="match status" value="1"/>
</dbReference>
<dbReference type="Proteomes" id="UP000245362">
    <property type="component" value="Unassembled WGS sequence"/>
</dbReference>
<comment type="similarity">
    <text evidence="2">Belongs to the ABC-4 integral membrane protein family. LolC/E subfamily.</text>
</comment>
<dbReference type="EMBL" id="QFWT01000005">
    <property type="protein sequence ID" value="PWI33295.1"/>
    <property type="molecule type" value="Genomic_DNA"/>
</dbReference>
<proteinExistence type="inferred from homology"/>
<keyword evidence="3" id="KW-1003">Cell membrane</keyword>
<dbReference type="GO" id="GO:0098797">
    <property type="term" value="C:plasma membrane protein complex"/>
    <property type="evidence" value="ECO:0007669"/>
    <property type="project" value="TreeGrafter"/>
</dbReference>
<dbReference type="InterPro" id="IPR003838">
    <property type="entry name" value="ABC3_permease_C"/>
</dbReference>
<evidence type="ECO:0000256" key="6">
    <source>
        <dbReference type="ARBA" id="ARBA00023136"/>
    </source>
</evidence>
<keyword evidence="6 7" id="KW-0472">Membrane</keyword>
<evidence type="ECO:0000259" key="9">
    <source>
        <dbReference type="Pfam" id="PF12704"/>
    </source>
</evidence>
<feature type="transmembrane region" description="Helical" evidence="7">
    <location>
        <begin position="315"/>
        <end position="341"/>
    </location>
</feature>
<dbReference type="RefSeq" id="WP_109319879.1">
    <property type="nucleotide sequence ID" value="NZ_QFWT01000005.1"/>
</dbReference>
<evidence type="ECO:0000256" key="4">
    <source>
        <dbReference type="ARBA" id="ARBA00022692"/>
    </source>
</evidence>
<feature type="transmembrane region" description="Helical" evidence="7">
    <location>
        <begin position="21"/>
        <end position="42"/>
    </location>
</feature>
<comment type="subcellular location">
    <subcellularLocation>
        <location evidence="1">Cell membrane</location>
        <topology evidence="1">Multi-pass membrane protein</topology>
    </subcellularLocation>
</comment>
<keyword evidence="11" id="KW-1185">Reference proteome</keyword>
<keyword evidence="4 7" id="KW-0812">Transmembrane</keyword>
<organism evidence="10 11">
    <name type="scientific">Vibrio albus</name>
    <dbReference type="NCBI Taxonomy" id="2200953"/>
    <lineage>
        <taxon>Bacteria</taxon>
        <taxon>Pseudomonadati</taxon>
        <taxon>Pseudomonadota</taxon>
        <taxon>Gammaproteobacteria</taxon>
        <taxon>Vibrionales</taxon>
        <taxon>Vibrionaceae</taxon>
        <taxon>Vibrio</taxon>
    </lineage>
</organism>
<evidence type="ECO:0000256" key="1">
    <source>
        <dbReference type="ARBA" id="ARBA00004651"/>
    </source>
</evidence>
<sequence length="411" mass="44918">MLIKLAWRNLWRNKLRTGIMLGAMVFGLMGIVVMLGFMSGMVDNMVHNAIAWQISHVQVQNKRYLENPDINATIVDSEPLLQRLSSDPQVLSFSARFLVDGIVGSAHSSKGVRINGIDIASEAKLTPLSEHIEQGEWLSEKDRRPILVSQKTANRLKLRVGSKAVLTFTDSKGEVTGAAFRVKGIFKSPSTNFDDMNVYVRIHDLRKIAGMQGVHEIAVLMRGNQSADDRQPVVRFRKLIAAYTTDANEVRDWAQVQPLLASMLATTGVSSAIMLGIFMLAMGFGIINIMLMSVFERTQEFGVLMAVGMQKHKILGLILLESLWLGVSGAAMGLAGCIGLIQLLQVTGLPLGAMAEGLGAYGVDTILYPRVSVSEYVTIFMTVAVTALIAALYPARQILKQHPAAAMAEKH</sequence>
<dbReference type="InterPro" id="IPR025857">
    <property type="entry name" value="MacB_PCD"/>
</dbReference>
<evidence type="ECO:0000256" key="5">
    <source>
        <dbReference type="ARBA" id="ARBA00022989"/>
    </source>
</evidence>
<feature type="domain" description="ABC3 transporter permease C-terminal" evidence="8">
    <location>
        <begin position="273"/>
        <end position="403"/>
    </location>
</feature>
<protein>
    <submittedName>
        <fullName evidence="10">ABC transporter permease</fullName>
    </submittedName>
</protein>
<feature type="transmembrane region" description="Helical" evidence="7">
    <location>
        <begin position="272"/>
        <end position="295"/>
    </location>
</feature>
<keyword evidence="5 7" id="KW-1133">Transmembrane helix</keyword>